<sequence length="528" mass="58507">MAEDGKTPASLRERRKTITAPDAPFLLSFPRRFAYGVGHVLNDLCASMWFSYLLVFYHKVLSFNNVNAGYMMLIGQVSDAMCTPLIGYESDKSLGCRYGKRKTWHLLGTICVMSSFVFIFSPVIATEHASQWAELLYFAPFIVIFQFGWASTQISHLSLIPELTNVAAERVALNAIRYTFTVFANIFVYGICWVLLNSTGTDKLSHNDVPQFRYLAIIVVGTGAIFSLIFHCGTKEPTESRTSQMQCCIVNKKKYGSSEQCKMLWKDWLFESQFYQVAMIYMCSRLMVNISQVYIPMYVTETLMMSKTTIALVPLVIYVSGFLTSFFAGILNKCLGRKLTYFLAVLVFLGGCAWLYFPGIGLQVYGAAALLGAGGSTLLVTSLALTSDLISHNTESGAFVYGAMSFTDKLSNGITVIIIQYCHPCVNCCPACKWFYRDIQVFVPGGAAIVGIIILLTLLPVTVGVRKNPPRSYSVIANSDMESEGEIEPCDECKKLFPVSRSTSYNNSPINGYGSVQSTREDSDSSSS</sequence>
<keyword evidence="3" id="KW-1133">Transmembrane helix</keyword>
<protein>
    <recommendedName>
        <fullName evidence="6">Major facilitator superfamily domain-containing protein 12</fullName>
    </recommendedName>
</protein>
<dbReference type="EnsemblMetazoa" id="XM_038216997.1">
    <property type="protein sequence ID" value="XP_038072925.1"/>
    <property type="gene ID" value="LOC119741246"/>
</dbReference>
<feature type="compositionally biased region" description="Basic and acidic residues" evidence="2">
    <location>
        <begin position="519"/>
        <end position="528"/>
    </location>
</feature>
<keyword evidence="3" id="KW-0812">Transmembrane</keyword>
<dbReference type="RefSeq" id="XP_038072925.1">
    <property type="nucleotide sequence ID" value="XM_038216997.1"/>
</dbReference>
<dbReference type="CDD" id="cd17491">
    <property type="entry name" value="MFS_MFSD12"/>
    <property type="match status" value="1"/>
</dbReference>
<dbReference type="FunFam" id="1.20.1250.20:FF:000431">
    <property type="entry name" value="Predicted protein"/>
    <property type="match status" value="1"/>
</dbReference>
<dbReference type="EnsemblMetazoa" id="XM_038216998.1">
    <property type="protein sequence ID" value="XP_038072926.1"/>
    <property type="gene ID" value="LOC119741246"/>
</dbReference>
<dbReference type="AlphaFoldDB" id="A0A914BAR3"/>
<organism evidence="4 5">
    <name type="scientific">Patiria miniata</name>
    <name type="common">Bat star</name>
    <name type="synonym">Asterina miniata</name>
    <dbReference type="NCBI Taxonomy" id="46514"/>
    <lineage>
        <taxon>Eukaryota</taxon>
        <taxon>Metazoa</taxon>
        <taxon>Echinodermata</taxon>
        <taxon>Eleutherozoa</taxon>
        <taxon>Asterozoa</taxon>
        <taxon>Asteroidea</taxon>
        <taxon>Valvatacea</taxon>
        <taxon>Valvatida</taxon>
        <taxon>Asterinidae</taxon>
        <taxon>Patiria</taxon>
    </lineage>
</organism>
<evidence type="ECO:0008006" key="6">
    <source>
        <dbReference type="Google" id="ProtNLM"/>
    </source>
</evidence>
<dbReference type="GO" id="GO:0005886">
    <property type="term" value="C:plasma membrane"/>
    <property type="evidence" value="ECO:0007669"/>
    <property type="project" value="TreeGrafter"/>
</dbReference>
<dbReference type="EnsemblMetazoa" id="XM_038217000.1">
    <property type="protein sequence ID" value="XP_038072928.1"/>
    <property type="gene ID" value="LOC119741246"/>
</dbReference>
<feature type="transmembrane region" description="Helical" evidence="3">
    <location>
        <begin position="212"/>
        <end position="233"/>
    </location>
</feature>
<dbReference type="SUPFAM" id="SSF103473">
    <property type="entry name" value="MFS general substrate transporter"/>
    <property type="match status" value="1"/>
</dbReference>
<evidence type="ECO:0000256" key="2">
    <source>
        <dbReference type="SAM" id="MobiDB-lite"/>
    </source>
</evidence>
<evidence type="ECO:0000313" key="5">
    <source>
        <dbReference type="Proteomes" id="UP000887568"/>
    </source>
</evidence>
<keyword evidence="3" id="KW-0472">Membrane</keyword>
<feature type="transmembrane region" description="Helical" evidence="3">
    <location>
        <begin position="175"/>
        <end position="196"/>
    </location>
</feature>
<dbReference type="OMA" id="GLYTAWM"/>
<evidence type="ECO:0000313" key="4">
    <source>
        <dbReference type="EnsemblMetazoa" id="XP_038072925.1"/>
    </source>
</evidence>
<dbReference type="PANTHER" id="PTHR11328">
    <property type="entry name" value="MAJOR FACILITATOR SUPERFAMILY DOMAIN-CONTAINING PROTEIN"/>
    <property type="match status" value="1"/>
</dbReference>
<feature type="compositionally biased region" description="Polar residues" evidence="2">
    <location>
        <begin position="500"/>
        <end position="518"/>
    </location>
</feature>
<dbReference type="RefSeq" id="XP_038072926.1">
    <property type="nucleotide sequence ID" value="XM_038216998.1"/>
</dbReference>
<feature type="transmembrane region" description="Helical" evidence="3">
    <location>
        <begin position="104"/>
        <end position="124"/>
    </location>
</feature>
<evidence type="ECO:0000256" key="3">
    <source>
        <dbReference type="SAM" id="Phobius"/>
    </source>
</evidence>
<feature type="transmembrane region" description="Helical" evidence="3">
    <location>
        <begin position="363"/>
        <end position="385"/>
    </location>
</feature>
<reference evidence="4" key="1">
    <citation type="submission" date="2022-11" db="UniProtKB">
        <authorList>
            <consortium name="EnsemblMetazoa"/>
        </authorList>
    </citation>
    <scope>IDENTIFICATION</scope>
</reference>
<dbReference type="EnsemblMetazoa" id="XM_038216999.1">
    <property type="protein sequence ID" value="XP_038072927.1"/>
    <property type="gene ID" value="LOC119741246"/>
</dbReference>
<dbReference type="RefSeq" id="XP_038072927.1">
    <property type="nucleotide sequence ID" value="XM_038216999.1"/>
</dbReference>
<dbReference type="FunFam" id="1.20.1250.20:FF:000206">
    <property type="entry name" value="Major facilitator superfamily domain containing 12"/>
    <property type="match status" value="1"/>
</dbReference>
<accession>A0A914BAR3</accession>
<feature type="transmembrane region" description="Helical" evidence="3">
    <location>
        <begin position="33"/>
        <end position="55"/>
    </location>
</feature>
<dbReference type="GO" id="GO:0008643">
    <property type="term" value="P:carbohydrate transport"/>
    <property type="evidence" value="ECO:0007669"/>
    <property type="project" value="InterPro"/>
</dbReference>
<dbReference type="PANTHER" id="PTHR11328:SF28">
    <property type="entry name" value="MAJOR FACILITATOR SUPERFAMILY DOMAIN-CONTAINING PROTEIN 12"/>
    <property type="match status" value="1"/>
</dbReference>
<feature type="transmembrane region" description="Helical" evidence="3">
    <location>
        <begin position="136"/>
        <end position="154"/>
    </location>
</feature>
<feature type="transmembrane region" description="Helical" evidence="3">
    <location>
        <begin position="274"/>
        <end position="295"/>
    </location>
</feature>
<dbReference type="Pfam" id="PF13347">
    <property type="entry name" value="MFS_2"/>
    <property type="match status" value="1"/>
</dbReference>
<dbReference type="RefSeq" id="XP_038072928.1">
    <property type="nucleotide sequence ID" value="XM_038217000.1"/>
</dbReference>
<proteinExistence type="inferred from homology"/>
<feature type="region of interest" description="Disordered" evidence="2">
    <location>
        <begin position="500"/>
        <end position="528"/>
    </location>
</feature>
<keyword evidence="5" id="KW-1185">Reference proteome</keyword>
<feature type="transmembrane region" description="Helical" evidence="3">
    <location>
        <begin position="441"/>
        <end position="463"/>
    </location>
</feature>
<dbReference type="Gene3D" id="1.20.1250.20">
    <property type="entry name" value="MFS general substrate transporter like domains"/>
    <property type="match status" value="2"/>
</dbReference>
<feature type="transmembrane region" description="Helical" evidence="3">
    <location>
        <begin position="339"/>
        <end position="357"/>
    </location>
</feature>
<dbReference type="GeneID" id="119741246"/>
<comment type="similarity">
    <text evidence="1">Belongs to the major facilitator superfamily.</text>
</comment>
<evidence type="ECO:0000256" key="1">
    <source>
        <dbReference type="ARBA" id="ARBA00008335"/>
    </source>
</evidence>
<dbReference type="OrthoDB" id="1730117at2759"/>
<dbReference type="CTD" id="126321"/>
<dbReference type="InterPro" id="IPR039672">
    <property type="entry name" value="MFS_2"/>
</dbReference>
<dbReference type="GO" id="GO:0015293">
    <property type="term" value="F:symporter activity"/>
    <property type="evidence" value="ECO:0007669"/>
    <property type="project" value="InterPro"/>
</dbReference>
<feature type="transmembrane region" description="Helical" evidence="3">
    <location>
        <begin position="315"/>
        <end position="332"/>
    </location>
</feature>
<dbReference type="InterPro" id="IPR036259">
    <property type="entry name" value="MFS_trans_sf"/>
</dbReference>
<dbReference type="Proteomes" id="UP000887568">
    <property type="component" value="Unplaced"/>
</dbReference>
<name>A0A914BAR3_PATMI</name>